<comment type="caution">
    <text evidence="2">The sequence shown here is derived from an EMBL/GenBank/DDBJ whole genome shotgun (WGS) entry which is preliminary data.</text>
</comment>
<evidence type="ECO:0000313" key="3">
    <source>
        <dbReference type="Proteomes" id="UP000887159"/>
    </source>
</evidence>
<evidence type="ECO:0000313" key="2">
    <source>
        <dbReference type="EMBL" id="GFY17945.1"/>
    </source>
</evidence>
<feature type="compositionally biased region" description="Basic and acidic residues" evidence="1">
    <location>
        <begin position="140"/>
        <end position="149"/>
    </location>
</feature>
<name>A0A8X6VRH3_TRICX</name>
<proteinExistence type="predicted"/>
<gene>
    <name evidence="2" type="primary">NCL1_50502</name>
    <name evidence="2" type="ORF">TNCV_3384381</name>
</gene>
<sequence>MVSDGTEFTVGDIERLFEEARRNTKAKHEKWEKYYNTRRRDVQIKVNDWVMVATHPLNSATRKEVIIYRHSKCDKTEIGTGSSDNGSLRDESSGFDRVQRRSNESRDGKKKGSERGRHNKEDQFDPEKAEEGTIAPTSKNEQDLATRMPDKEVINNCKTRKREERVRKSLCPWRSCHIKIMFDPSSFADPTPLAQADASRDVLPRGGTSQM</sequence>
<evidence type="ECO:0000256" key="1">
    <source>
        <dbReference type="SAM" id="MobiDB-lite"/>
    </source>
</evidence>
<dbReference type="AlphaFoldDB" id="A0A8X6VRH3"/>
<organism evidence="2 3">
    <name type="scientific">Trichonephila clavipes</name>
    <name type="common">Golden silk orbweaver</name>
    <name type="synonym">Nephila clavipes</name>
    <dbReference type="NCBI Taxonomy" id="2585209"/>
    <lineage>
        <taxon>Eukaryota</taxon>
        <taxon>Metazoa</taxon>
        <taxon>Ecdysozoa</taxon>
        <taxon>Arthropoda</taxon>
        <taxon>Chelicerata</taxon>
        <taxon>Arachnida</taxon>
        <taxon>Araneae</taxon>
        <taxon>Araneomorphae</taxon>
        <taxon>Entelegynae</taxon>
        <taxon>Araneoidea</taxon>
        <taxon>Nephilidae</taxon>
        <taxon>Trichonephila</taxon>
    </lineage>
</organism>
<reference evidence="2" key="1">
    <citation type="submission" date="2020-08" db="EMBL/GenBank/DDBJ databases">
        <title>Multicomponent nature underlies the extraordinary mechanical properties of spider dragline silk.</title>
        <authorList>
            <person name="Kono N."/>
            <person name="Nakamura H."/>
            <person name="Mori M."/>
            <person name="Yoshida Y."/>
            <person name="Ohtoshi R."/>
            <person name="Malay A.D."/>
            <person name="Moran D.A.P."/>
            <person name="Tomita M."/>
            <person name="Numata K."/>
            <person name="Arakawa K."/>
        </authorList>
    </citation>
    <scope>NUCLEOTIDE SEQUENCE</scope>
</reference>
<dbReference type="Proteomes" id="UP000887159">
    <property type="component" value="Unassembled WGS sequence"/>
</dbReference>
<dbReference type="EMBL" id="BMAU01021347">
    <property type="protein sequence ID" value="GFY17945.1"/>
    <property type="molecule type" value="Genomic_DNA"/>
</dbReference>
<feature type="region of interest" description="Disordered" evidence="1">
    <location>
        <begin position="75"/>
        <end position="149"/>
    </location>
</feature>
<feature type="compositionally biased region" description="Basic and acidic residues" evidence="1">
    <location>
        <begin position="87"/>
        <end position="131"/>
    </location>
</feature>
<protein>
    <submittedName>
        <fullName evidence="2">Uncharacterized protein</fullName>
    </submittedName>
</protein>
<accession>A0A8X6VRH3</accession>
<keyword evidence="3" id="KW-1185">Reference proteome</keyword>